<dbReference type="OMA" id="IWGKMPP"/>
<sequence>MSSRAMRKIYGSNIASLQSTGPSADIDDHAQLEDAGSDEDDPYNPPRPSGFSILMNDQDSNSNNENSGKEQENSTSMVGNTVKGSNKKKKKRKKANKANNSKKQDAKLSVEVDEVEAAVKAVNDQLGILPELETVKVDDDSFGKIAIKTQGLLTVEHRHLNPDNEMRRKFGTSAAKSIRKKVRNKRTTYRSTWLTYPKETWPPMIKLGLTMSLIEHKNGIYYFTFEHQPDYQKIQFQFLDAVDTYDPNAIAQVLNMYPYHIDSLLQLSEICKISEDFQMAAQLIERAMYSFESTFHPLFNLTQANCRLDYLRPENRAFYTTLFQQIKFVGQRSCYRTGLELCKLLLSLDSDTDPLCVLLMIDFYALKSEEYRYLVRIFNEVEHDKNLSQLPNFAYSTSIAKFYLAAESGSHDEADSLLQQALMMFPMVLIPLLDKCSVKFSPDVVENPFFKSSYSESDGLRILVNLYIERCYSLWKIPEVIDWLANNCQAVLKRMNSNDLGSKELSEKRAHRYRGIPRNICRHVILSDIKNVSVSLPTDIAQTSWTIFDPVPPADNVTSYTRPARTRSVDNENESLISLFMRSLMPSFASQREQNHQGQQHAAAAAEGAIQQLPAGNEEHLHNIYTTTLDYFRQAAAELRAFAANTANSGGNHDDENDQNDGESDEDEIEDEVNVLD</sequence>
<keyword evidence="3" id="KW-1185">Reference proteome</keyword>
<evidence type="ECO:0000313" key="3">
    <source>
        <dbReference type="Proteomes" id="UP000009022"/>
    </source>
</evidence>
<organism evidence="2 3">
    <name type="scientific">Trichoplax adhaerens</name>
    <name type="common">Trichoplax reptans</name>
    <dbReference type="NCBI Taxonomy" id="10228"/>
    <lineage>
        <taxon>Eukaryota</taxon>
        <taxon>Metazoa</taxon>
        <taxon>Placozoa</taxon>
        <taxon>Uniplacotomia</taxon>
        <taxon>Trichoplacea</taxon>
        <taxon>Trichoplacidae</taxon>
        <taxon>Trichoplax</taxon>
    </lineage>
</organism>
<dbReference type="eggNOG" id="KOG2422">
    <property type="taxonomic scope" value="Eukaryota"/>
</dbReference>
<name>B3S3J7_TRIAD</name>
<feature type="region of interest" description="Disordered" evidence="1">
    <location>
        <begin position="645"/>
        <end position="677"/>
    </location>
</feature>
<dbReference type="GO" id="GO:1990112">
    <property type="term" value="C:RQC complex"/>
    <property type="evidence" value="ECO:0000318"/>
    <property type="project" value="GO_Central"/>
</dbReference>
<gene>
    <name evidence="2" type="ORF">TRIADDRAFT_58748</name>
</gene>
<dbReference type="HOGENOM" id="CLU_008321_3_1_1"/>
<evidence type="ECO:0000256" key="1">
    <source>
        <dbReference type="SAM" id="MobiDB-lite"/>
    </source>
</evidence>
<dbReference type="InParanoid" id="B3S3J7"/>
<protein>
    <recommendedName>
        <fullName evidence="4">Transcription factor 25</fullName>
    </recommendedName>
</protein>
<feature type="compositionally biased region" description="Acidic residues" evidence="1">
    <location>
        <begin position="655"/>
        <end position="677"/>
    </location>
</feature>
<accession>B3S3J7</accession>
<feature type="compositionally biased region" description="Basic residues" evidence="1">
    <location>
        <begin position="85"/>
        <end position="96"/>
    </location>
</feature>
<feature type="region of interest" description="Disordered" evidence="1">
    <location>
        <begin position="14"/>
        <end position="107"/>
    </location>
</feature>
<dbReference type="KEGG" id="tad:TRIADDRAFT_58748"/>
<dbReference type="InterPro" id="IPR006994">
    <property type="entry name" value="TCF25/Rqc1"/>
</dbReference>
<dbReference type="Proteomes" id="UP000009022">
    <property type="component" value="Unassembled WGS sequence"/>
</dbReference>
<dbReference type="EMBL" id="DS985248">
    <property type="protein sequence ID" value="EDV22808.1"/>
    <property type="molecule type" value="Genomic_DNA"/>
</dbReference>
<dbReference type="OrthoDB" id="205993at2759"/>
<evidence type="ECO:0000313" key="2">
    <source>
        <dbReference type="EMBL" id="EDV22808.1"/>
    </source>
</evidence>
<dbReference type="CTD" id="6756054"/>
<dbReference type="RefSeq" id="XP_002114674.1">
    <property type="nucleotide sequence ID" value="XM_002114638.1"/>
</dbReference>
<dbReference type="AlphaFoldDB" id="B3S3J7"/>
<dbReference type="PhylomeDB" id="B3S3J7"/>
<proteinExistence type="predicted"/>
<evidence type="ECO:0008006" key="4">
    <source>
        <dbReference type="Google" id="ProtNLM"/>
    </source>
</evidence>
<dbReference type="Pfam" id="PF04910">
    <property type="entry name" value="Tcf25"/>
    <property type="match status" value="1"/>
</dbReference>
<reference evidence="2 3" key="1">
    <citation type="journal article" date="2008" name="Nature">
        <title>The Trichoplax genome and the nature of placozoans.</title>
        <authorList>
            <person name="Srivastava M."/>
            <person name="Begovic E."/>
            <person name="Chapman J."/>
            <person name="Putnam N.H."/>
            <person name="Hellsten U."/>
            <person name="Kawashima T."/>
            <person name="Kuo A."/>
            <person name="Mitros T."/>
            <person name="Salamov A."/>
            <person name="Carpenter M.L."/>
            <person name="Signorovitch A.Y."/>
            <person name="Moreno M.A."/>
            <person name="Kamm K."/>
            <person name="Grimwood J."/>
            <person name="Schmutz J."/>
            <person name="Shapiro H."/>
            <person name="Grigoriev I.V."/>
            <person name="Buss L.W."/>
            <person name="Schierwater B."/>
            <person name="Dellaporta S.L."/>
            <person name="Rokhsar D.S."/>
        </authorList>
    </citation>
    <scope>NUCLEOTIDE SEQUENCE [LARGE SCALE GENOMIC DNA]</scope>
    <source>
        <strain evidence="2 3">Grell-BS-1999</strain>
    </source>
</reference>
<dbReference type="STRING" id="10228.B3S3J7"/>
<dbReference type="PANTHER" id="PTHR22684">
    <property type="entry name" value="NULP1-RELATED"/>
    <property type="match status" value="1"/>
</dbReference>
<dbReference type="PANTHER" id="PTHR22684:SF0">
    <property type="entry name" value="RIBOSOME QUALITY CONTROL COMPLEX SUBUNIT TCF25"/>
    <property type="match status" value="1"/>
</dbReference>
<dbReference type="GeneID" id="6756054"/>